<dbReference type="EMBL" id="CP049109">
    <property type="protein sequence ID" value="QIG79444.1"/>
    <property type="molecule type" value="Genomic_DNA"/>
</dbReference>
<reference evidence="2 3" key="1">
    <citation type="submission" date="2020-02" db="EMBL/GenBank/DDBJ databases">
        <authorList>
            <person name="Zheng R.K."/>
            <person name="Sun C.M."/>
        </authorList>
    </citation>
    <scope>NUCLEOTIDE SEQUENCE [LARGE SCALE GENOMIC DNA]</scope>
    <source>
        <strain evidence="3">zrk23</strain>
    </source>
</reference>
<dbReference type="Proteomes" id="UP000501568">
    <property type="component" value="Chromosome"/>
</dbReference>
<dbReference type="Pfam" id="PF05593">
    <property type="entry name" value="RHS_repeat"/>
    <property type="match status" value="1"/>
</dbReference>
<dbReference type="AlphaFoldDB" id="A0A6G6Y3C0"/>
<organism evidence="2 3">
    <name type="scientific">Stakelama tenebrarum</name>
    <dbReference type="NCBI Taxonomy" id="2711215"/>
    <lineage>
        <taxon>Bacteria</taxon>
        <taxon>Pseudomonadati</taxon>
        <taxon>Pseudomonadota</taxon>
        <taxon>Alphaproteobacteria</taxon>
        <taxon>Sphingomonadales</taxon>
        <taxon>Sphingomonadaceae</taxon>
        <taxon>Stakelama</taxon>
    </lineage>
</organism>
<dbReference type="InterPro" id="IPR031325">
    <property type="entry name" value="RHS_repeat"/>
</dbReference>
<dbReference type="Gene3D" id="2.180.10.10">
    <property type="entry name" value="RHS repeat-associated core"/>
    <property type="match status" value="1"/>
</dbReference>
<feature type="chain" id="PRO_5026219811" evidence="1">
    <location>
        <begin position="26"/>
        <end position="81"/>
    </location>
</feature>
<evidence type="ECO:0000313" key="2">
    <source>
        <dbReference type="EMBL" id="QIG79444.1"/>
    </source>
</evidence>
<name>A0A6G6Y3C0_9SPHN</name>
<dbReference type="KEGG" id="spzr:G5C33_06355"/>
<keyword evidence="3" id="KW-1185">Reference proteome</keyword>
<evidence type="ECO:0000256" key="1">
    <source>
        <dbReference type="SAM" id="SignalP"/>
    </source>
</evidence>
<evidence type="ECO:0000313" key="3">
    <source>
        <dbReference type="Proteomes" id="UP000501568"/>
    </source>
</evidence>
<gene>
    <name evidence="2" type="ORF">G5C33_06355</name>
</gene>
<keyword evidence="1" id="KW-0732">Signal</keyword>
<feature type="signal peptide" evidence="1">
    <location>
        <begin position="1"/>
        <end position="25"/>
    </location>
</feature>
<accession>A0A6G6Y3C0</accession>
<sequence>MFKVKLAIFGAFSLVGGLGISLANSSETFGNDTSNFTYDARGRLIEVEHSGSVNNNMVANYSYDDANNRVNVTVTGATSPP</sequence>
<dbReference type="RefSeq" id="WP_165326445.1">
    <property type="nucleotide sequence ID" value="NZ_CP049109.1"/>
</dbReference>
<proteinExistence type="predicted"/>
<protein>
    <submittedName>
        <fullName evidence="2">RHS repeat protein</fullName>
    </submittedName>
</protein>